<dbReference type="GeneID" id="72071780"/>
<reference evidence="1" key="1">
    <citation type="submission" date="2021-11" db="EMBL/GenBank/DDBJ databases">
        <title>Purpureocillium_takamizusanense_genome.</title>
        <authorList>
            <person name="Nguyen N.-H."/>
        </authorList>
    </citation>
    <scope>NUCLEOTIDE SEQUENCE</scope>
    <source>
        <strain evidence="1">PT3</strain>
    </source>
</reference>
<protein>
    <submittedName>
        <fullName evidence="1">Uncharacterized protein</fullName>
    </submittedName>
</protein>
<evidence type="ECO:0000313" key="1">
    <source>
        <dbReference type="EMBL" id="UNI24056.1"/>
    </source>
</evidence>
<evidence type="ECO:0000313" key="2">
    <source>
        <dbReference type="Proteomes" id="UP000829364"/>
    </source>
</evidence>
<dbReference type="RefSeq" id="XP_047847537.1">
    <property type="nucleotide sequence ID" value="XM_047991525.1"/>
</dbReference>
<name>A0A9Q8QRP0_9HYPO</name>
<dbReference type="AlphaFoldDB" id="A0A9Q8QRP0"/>
<dbReference type="KEGG" id="ptkz:JDV02_009835"/>
<gene>
    <name evidence="1" type="ORF">JDV02_009835</name>
</gene>
<organism evidence="1 2">
    <name type="scientific">Purpureocillium takamizusanense</name>
    <dbReference type="NCBI Taxonomy" id="2060973"/>
    <lineage>
        <taxon>Eukaryota</taxon>
        <taxon>Fungi</taxon>
        <taxon>Dikarya</taxon>
        <taxon>Ascomycota</taxon>
        <taxon>Pezizomycotina</taxon>
        <taxon>Sordariomycetes</taxon>
        <taxon>Hypocreomycetidae</taxon>
        <taxon>Hypocreales</taxon>
        <taxon>Ophiocordycipitaceae</taxon>
        <taxon>Purpureocillium</taxon>
    </lineage>
</organism>
<accession>A0A9Q8QRP0</accession>
<dbReference type="EMBL" id="CP086363">
    <property type="protein sequence ID" value="UNI24056.1"/>
    <property type="molecule type" value="Genomic_DNA"/>
</dbReference>
<proteinExistence type="predicted"/>
<keyword evidence="2" id="KW-1185">Reference proteome</keyword>
<dbReference type="Proteomes" id="UP000829364">
    <property type="component" value="Chromosome 10"/>
</dbReference>
<sequence>MSTDGTGHLAGGDSGGCGNCKSALLVLVVLLAHRDKTTRPNQACSLPAGCGNVEKKPAPRELTPRQLWPRREAALVEQLSAILDAGPPQWSQTPLHVLGRRPPIGTTCITITAVIIKLLQYITQTLAANTAASWRSSCSTTPSFVSSSSPRPSPFSSLTTLLASRPDLVLRLPPIPSTLGPFA</sequence>